<reference evidence="2 3" key="1">
    <citation type="submission" date="2019-07" db="EMBL/GenBank/DDBJ databases">
        <title>Whole genome shotgun sequence of Pseudonocardia asaccharolytica NBRC 16224.</title>
        <authorList>
            <person name="Hosoyama A."/>
            <person name="Uohara A."/>
            <person name="Ohji S."/>
            <person name="Ichikawa N."/>
        </authorList>
    </citation>
    <scope>NUCLEOTIDE SEQUENCE [LARGE SCALE GENOMIC DNA]</scope>
    <source>
        <strain evidence="2 3">NBRC 16224</strain>
    </source>
</reference>
<proteinExistence type="predicted"/>
<dbReference type="PIRSF" id="PIRSF006402">
    <property type="entry name" value="UCP006402_thioredoxin"/>
    <property type="match status" value="1"/>
</dbReference>
<dbReference type="Gene3D" id="3.40.30.10">
    <property type="entry name" value="Glutaredoxin"/>
    <property type="match status" value="1"/>
</dbReference>
<dbReference type="Pfam" id="PF03190">
    <property type="entry name" value="Thioredox_DsbH"/>
    <property type="match status" value="1"/>
</dbReference>
<dbReference type="CDD" id="cd02955">
    <property type="entry name" value="SSP411"/>
    <property type="match status" value="1"/>
</dbReference>
<dbReference type="InterPro" id="IPR004879">
    <property type="entry name" value="Ssp411-like_TRX"/>
</dbReference>
<dbReference type="SUPFAM" id="SSF52833">
    <property type="entry name" value="Thioredoxin-like"/>
    <property type="match status" value="1"/>
</dbReference>
<dbReference type="Proteomes" id="UP000321328">
    <property type="component" value="Unassembled WGS sequence"/>
</dbReference>
<sequence length="673" mass="72048">MPNRLAAATSPYLLQHADNPIDWWEWSGEAFAEAQRRDVPVLLSVGYAACHWCHVMAHESFEDPATAEQVNAEFVAIKVDREERPDIDAVYMAATQAMTGQGGWPMTCFLTPVGEPFHCGTYYPPNPRPGMPSFRHLLDAVTKAWQEDGERVRTAAGQIAARLSDNAVATLPPSGVDATALDNAAGVLAQNFDSRFGGFGGAPKFPPSMALEFLLRHHERTGARRALELVELTCERMARGGIHDQLGGGFARYSVDAQWVVPHFEKMLYDNALLLRVYAHLARRTGSALARRVATETAAFLLRDLRTPEGGFASALDADTEGVEGLTYAWTREQLREVLGDSDGVWAASLLTVTDAGTFEHGTSTLQLLADPDDPQRWERVRAALLAARNQRPQPARDDKVITEWNGMVIVALAEAGAALGHPEWVAAAAEAADLLLRLHIVDGRVRRSSRSGTVGAASGVLSDHAYLADGLLALHQATGEPRWLPAATGLLDLALARFADPEEPGAFFDTADDAEELLHRPRELTDDATPAGSSALASALVTASVLVTGEAVGRYRDVAEAAVRQVGSLATKHPRFAGHWLTAAEALVGGPLQVAVVGPDDASRADLLAHARRVAPGGSVIVPGEPDAAGVPLLASRPLVERGAAAYVCRGFVCDRPVTTPEEITVLLGVRP</sequence>
<protein>
    <recommendedName>
        <fullName evidence="1">Spermatogenesis-associated protein 20-like TRX domain-containing protein</fullName>
    </recommendedName>
</protein>
<keyword evidence="3" id="KW-1185">Reference proteome</keyword>
<dbReference type="STRING" id="1123024.GCA_000423625_00837"/>
<dbReference type="PANTHER" id="PTHR42899">
    <property type="entry name" value="SPERMATOGENESIS-ASSOCIATED PROTEIN 20"/>
    <property type="match status" value="1"/>
</dbReference>
<feature type="domain" description="Spermatogenesis-associated protein 20-like TRX" evidence="1">
    <location>
        <begin position="3"/>
        <end position="163"/>
    </location>
</feature>
<comment type="caution">
    <text evidence="2">The sequence shown here is derived from an EMBL/GenBank/DDBJ whole genome shotgun (WGS) entry which is preliminary data.</text>
</comment>
<accession>A0A511D444</accession>
<dbReference type="SUPFAM" id="SSF48208">
    <property type="entry name" value="Six-hairpin glycosidases"/>
    <property type="match status" value="1"/>
</dbReference>
<dbReference type="OrthoDB" id="9762614at2"/>
<dbReference type="InterPro" id="IPR024705">
    <property type="entry name" value="Ssp411"/>
</dbReference>
<dbReference type="InterPro" id="IPR012341">
    <property type="entry name" value="6hp_glycosidase-like_sf"/>
</dbReference>
<evidence type="ECO:0000313" key="3">
    <source>
        <dbReference type="Proteomes" id="UP000321328"/>
    </source>
</evidence>
<dbReference type="InterPro" id="IPR008928">
    <property type="entry name" value="6-hairpin_glycosidase_sf"/>
</dbReference>
<dbReference type="EMBL" id="BJVI01000040">
    <property type="protein sequence ID" value="GEL19550.1"/>
    <property type="molecule type" value="Genomic_DNA"/>
</dbReference>
<dbReference type="InterPro" id="IPR036249">
    <property type="entry name" value="Thioredoxin-like_sf"/>
</dbReference>
<organism evidence="2 3">
    <name type="scientific">Pseudonocardia asaccharolytica DSM 44247 = NBRC 16224</name>
    <dbReference type="NCBI Taxonomy" id="1123024"/>
    <lineage>
        <taxon>Bacteria</taxon>
        <taxon>Bacillati</taxon>
        <taxon>Actinomycetota</taxon>
        <taxon>Actinomycetes</taxon>
        <taxon>Pseudonocardiales</taxon>
        <taxon>Pseudonocardiaceae</taxon>
        <taxon>Pseudonocardia</taxon>
    </lineage>
</organism>
<name>A0A511D444_9PSEU</name>
<dbReference type="GO" id="GO:0005975">
    <property type="term" value="P:carbohydrate metabolic process"/>
    <property type="evidence" value="ECO:0007669"/>
    <property type="project" value="InterPro"/>
</dbReference>
<gene>
    <name evidence="2" type="ORF">PA7_33870</name>
</gene>
<evidence type="ECO:0000259" key="1">
    <source>
        <dbReference type="Pfam" id="PF03190"/>
    </source>
</evidence>
<dbReference type="RefSeq" id="WP_028928982.1">
    <property type="nucleotide sequence ID" value="NZ_AUII01000003.1"/>
</dbReference>
<dbReference type="AlphaFoldDB" id="A0A511D444"/>
<evidence type="ECO:0000313" key="2">
    <source>
        <dbReference type="EMBL" id="GEL19550.1"/>
    </source>
</evidence>
<dbReference type="PANTHER" id="PTHR42899:SF1">
    <property type="entry name" value="SPERMATOGENESIS-ASSOCIATED PROTEIN 20"/>
    <property type="match status" value="1"/>
</dbReference>
<dbReference type="Gene3D" id="1.50.10.10">
    <property type="match status" value="2"/>
</dbReference>